<dbReference type="SUPFAM" id="SSF144091">
    <property type="entry name" value="Rhomboid-like"/>
    <property type="match status" value="1"/>
</dbReference>
<accession>A0A0W8G9S6</accession>
<comment type="subcellular location">
    <subcellularLocation>
        <location evidence="1">Membrane</location>
        <topology evidence="1">Multi-pass membrane protein</topology>
    </subcellularLocation>
</comment>
<dbReference type="EMBL" id="LNQE01000030">
    <property type="protein sequence ID" value="KUG29830.1"/>
    <property type="molecule type" value="Genomic_DNA"/>
</dbReference>
<dbReference type="InterPro" id="IPR022764">
    <property type="entry name" value="Peptidase_S54_rhomboid_dom"/>
</dbReference>
<keyword evidence="6 7" id="KW-0472">Membrane</keyword>
<comment type="similarity">
    <text evidence="2">Belongs to the peptidase S54 family.</text>
</comment>
<feature type="transmembrane region" description="Helical" evidence="7">
    <location>
        <begin position="116"/>
        <end position="136"/>
    </location>
</feature>
<feature type="transmembrane region" description="Helical" evidence="7">
    <location>
        <begin position="173"/>
        <end position="191"/>
    </location>
</feature>
<evidence type="ECO:0000313" key="9">
    <source>
        <dbReference type="EMBL" id="KUG29830.1"/>
    </source>
</evidence>
<evidence type="ECO:0000256" key="1">
    <source>
        <dbReference type="ARBA" id="ARBA00004141"/>
    </source>
</evidence>
<gene>
    <name evidence="9" type="ORF">ASZ90_000269</name>
</gene>
<feature type="transmembrane region" description="Helical" evidence="7">
    <location>
        <begin position="223"/>
        <end position="243"/>
    </location>
</feature>
<evidence type="ECO:0000256" key="3">
    <source>
        <dbReference type="ARBA" id="ARBA00022692"/>
    </source>
</evidence>
<evidence type="ECO:0000256" key="5">
    <source>
        <dbReference type="ARBA" id="ARBA00022989"/>
    </source>
</evidence>
<dbReference type="Gene3D" id="1.20.1540.10">
    <property type="entry name" value="Rhomboid-like"/>
    <property type="match status" value="1"/>
</dbReference>
<name>A0A0W8G9S6_9ZZZZ</name>
<sequence>MEGDGDGRGRHALGEALGRLGRRLFPRREAYLDITGEVFEDGAPGVPETRAREWALVLSARGVPHGLSRDGELWRIRVPARHAAQAVEEIRTYIRENLAAETGLPHLPRPIPTRSVAWVMAGLGFLFVFLISDPVFFGKRLNFVRLGAGDTGAMLFSGQWWRAVTALTLHADMAHLLGNVAVGWLFMAFLCREAGVGTGFFLAVAAGVAGNVLKAVIQGPGHHFLGASTAVFGALGVLGGLRTLSGMRGFSLRQAAPFGAGLMLLALLGAGDEEGGNKIDLAGHFFGFAAGMVLGVADGALMARGWRPDGRLVDGILGTVAVLAVLMAWMSAWQGWAWR</sequence>
<proteinExistence type="inferred from homology"/>
<dbReference type="Pfam" id="PF01694">
    <property type="entry name" value="Rhomboid"/>
    <property type="match status" value="1"/>
</dbReference>
<evidence type="ECO:0000256" key="7">
    <source>
        <dbReference type="SAM" id="Phobius"/>
    </source>
</evidence>
<feature type="transmembrane region" description="Helical" evidence="7">
    <location>
        <begin position="255"/>
        <end position="271"/>
    </location>
</feature>
<evidence type="ECO:0000256" key="4">
    <source>
        <dbReference type="ARBA" id="ARBA00022801"/>
    </source>
</evidence>
<evidence type="ECO:0000259" key="8">
    <source>
        <dbReference type="Pfam" id="PF01694"/>
    </source>
</evidence>
<dbReference type="GO" id="GO:0004252">
    <property type="term" value="F:serine-type endopeptidase activity"/>
    <property type="evidence" value="ECO:0007669"/>
    <property type="project" value="InterPro"/>
</dbReference>
<feature type="transmembrane region" description="Helical" evidence="7">
    <location>
        <begin position="198"/>
        <end position="217"/>
    </location>
</feature>
<feature type="transmembrane region" description="Helical" evidence="7">
    <location>
        <begin position="315"/>
        <end position="336"/>
    </location>
</feature>
<protein>
    <recommendedName>
        <fullName evidence="8">Peptidase S54 rhomboid domain-containing protein</fullName>
    </recommendedName>
</protein>
<dbReference type="AlphaFoldDB" id="A0A0W8G9S6"/>
<evidence type="ECO:0000256" key="6">
    <source>
        <dbReference type="ARBA" id="ARBA00023136"/>
    </source>
</evidence>
<comment type="caution">
    <text evidence="9">The sequence shown here is derived from an EMBL/GenBank/DDBJ whole genome shotgun (WGS) entry which is preliminary data.</text>
</comment>
<keyword evidence="4" id="KW-0378">Hydrolase</keyword>
<feature type="transmembrane region" description="Helical" evidence="7">
    <location>
        <begin position="283"/>
        <end position="303"/>
    </location>
</feature>
<dbReference type="PANTHER" id="PTHR43731:SF14">
    <property type="entry name" value="PRESENILIN-ASSOCIATED RHOMBOID-LIKE PROTEIN, MITOCHONDRIAL"/>
    <property type="match status" value="1"/>
</dbReference>
<keyword evidence="5 7" id="KW-1133">Transmembrane helix</keyword>
<keyword evidence="3 7" id="KW-0812">Transmembrane</keyword>
<dbReference type="InterPro" id="IPR050925">
    <property type="entry name" value="Rhomboid_protease_S54"/>
</dbReference>
<evidence type="ECO:0000256" key="2">
    <source>
        <dbReference type="ARBA" id="ARBA00009045"/>
    </source>
</evidence>
<dbReference type="GO" id="GO:0016020">
    <property type="term" value="C:membrane"/>
    <property type="evidence" value="ECO:0007669"/>
    <property type="project" value="UniProtKB-SubCell"/>
</dbReference>
<dbReference type="InterPro" id="IPR035952">
    <property type="entry name" value="Rhomboid-like_sf"/>
</dbReference>
<dbReference type="PANTHER" id="PTHR43731">
    <property type="entry name" value="RHOMBOID PROTEASE"/>
    <property type="match status" value="1"/>
</dbReference>
<feature type="domain" description="Peptidase S54 rhomboid" evidence="8">
    <location>
        <begin position="158"/>
        <end position="297"/>
    </location>
</feature>
<organism evidence="9">
    <name type="scientific">hydrocarbon metagenome</name>
    <dbReference type="NCBI Taxonomy" id="938273"/>
    <lineage>
        <taxon>unclassified sequences</taxon>
        <taxon>metagenomes</taxon>
        <taxon>ecological metagenomes</taxon>
    </lineage>
</organism>
<reference evidence="9" key="1">
    <citation type="journal article" date="2015" name="Proc. Natl. Acad. Sci. U.S.A.">
        <title>Networks of energetic and metabolic interactions define dynamics in microbial communities.</title>
        <authorList>
            <person name="Embree M."/>
            <person name="Liu J.K."/>
            <person name="Al-Bassam M.M."/>
            <person name="Zengler K."/>
        </authorList>
    </citation>
    <scope>NUCLEOTIDE SEQUENCE</scope>
</reference>